<accession>A0A0E9VJY3</accession>
<evidence type="ECO:0000313" key="1">
    <source>
        <dbReference type="EMBL" id="JAH78367.1"/>
    </source>
</evidence>
<sequence length="55" mass="6305">MVTSDIVYIDSAATETGTDLLPRHFCAECKQVRHSSRLGEILQRKRFLLKVVLRC</sequence>
<dbReference type="AlphaFoldDB" id="A0A0E9VJY3"/>
<reference evidence="1" key="1">
    <citation type="submission" date="2014-11" db="EMBL/GenBank/DDBJ databases">
        <authorList>
            <person name="Amaro Gonzalez C."/>
        </authorList>
    </citation>
    <scope>NUCLEOTIDE SEQUENCE</scope>
</reference>
<name>A0A0E9VJY3_ANGAN</name>
<proteinExistence type="predicted"/>
<dbReference type="EMBL" id="GBXM01030210">
    <property type="protein sequence ID" value="JAH78367.1"/>
    <property type="molecule type" value="Transcribed_RNA"/>
</dbReference>
<reference evidence="1" key="2">
    <citation type="journal article" date="2015" name="Fish Shellfish Immunol.">
        <title>Early steps in the European eel (Anguilla anguilla)-Vibrio vulnificus interaction in the gills: Role of the RtxA13 toxin.</title>
        <authorList>
            <person name="Callol A."/>
            <person name="Pajuelo D."/>
            <person name="Ebbesson L."/>
            <person name="Teles M."/>
            <person name="MacKenzie S."/>
            <person name="Amaro C."/>
        </authorList>
    </citation>
    <scope>NUCLEOTIDE SEQUENCE</scope>
</reference>
<protein>
    <submittedName>
        <fullName evidence="1">Uncharacterized protein</fullName>
    </submittedName>
</protein>
<organism evidence="1">
    <name type="scientific">Anguilla anguilla</name>
    <name type="common">European freshwater eel</name>
    <name type="synonym">Muraena anguilla</name>
    <dbReference type="NCBI Taxonomy" id="7936"/>
    <lineage>
        <taxon>Eukaryota</taxon>
        <taxon>Metazoa</taxon>
        <taxon>Chordata</taxon>
        <taxon>Craniata</taxon>
        <taxon>Vertebrata</taxon>
        <taxon>Euteleostomi</taxon>
        <taxon>Actinopterygii</taxon>
        <taxon>Neopterygii</taxon>
        <taxon>Teleostei</taxon>
        <taxon>Anguilliformes</taxon>
        <taxon>Anguillidae</taxon>
        <taxon>Anguilla</taxon>
    </lineage>
</organism>